<dbReference type="InterPro" id="IPR003489">
    <property type="entry name" value="RHF/RaiA"/>
</dbReference>
<dbReference type="Pfam" id="PF02482">
    <property type="entry name" value="Ribosomal_S30AE"/>
    <property type="match status" value="1"/>
</dbReference>
<sequence>MHIQVNIHQIDGNARLQNWVSATLTERLQRYADLLTRIEVHVSDENAHKSGPDDKRCQIEARPKGLQAISVSHKAQDLEQAVDGATEKMRHALEHLMGKLEAKATANGRLESPREAPSDALLEEEFLAKQEELERA</sequence>
<dbReference type="SUPFAM" id="SSF69754">
    <property type="entry name" value="Ribosome binding protein Y (YfiA homologue)"/>
    <property type="match status" value="1"/>
</dbReference>
<keyword evidence="2" id="KW-1185">Reference proteome</keyword>
<protein>
    <submittedName>
        <fullName evidence="1">HPF/RaiA family ribosome-associated protein</fullName>
    </submittedName>
</protein>
<organism evidence="1 2">
    <name type="scientific">Pseudomonas lalucatii</name>
    <dbReference type="NCBI Taxonomy" id="1424203"/>
    <lineage>
        <taxon>Bacteria</taxon>
        <taxon>Pseudomonadati</taxon>
        <taxon>Pseudomonadota</taxon>
        <taxon>Gammaproteobacteria</taxon>
        <taxon>Pseudomonadales</taxon>
        <taxon>Pseudomonadaceae</taxon>
        <taxon>Pseudomonas</taxon>
    </lineage>
</organism>
<gene>
    <name evidence="1" type="ORF">I0D00_10825</name>
</gene>
<dbReference type="Proteomes" id="UP001196601">
    <property type="component" value="Unassembled WGS sequence"/>
</dbReference>
<accession>A0ABS5Q198</accession>
<name>A0ABS5Q198_9PSED</name>
<evidence type="ECO:0000313" key="1">
    <source>
        <dbReference type="EMBL" id="MBS7662424.1"/>
    </source>
</evidence>
<proteinExistence type="predicted"/>
<evidence type="ECO:0000313" key="2">
    <source>
        <dbReference type="Proteomes" id="UP001196601"/>
    </source>
</evidence>
<dbReference type="Gene3D" id="3.30.160.100">
    <property type="entry name" value="Ribosome hibernation promotion factor-like"/>
    <property type="match status" value="1"/>
</dbReference>
<comment type="caution">
    <text evidence="1">The sequence shown here is derived from an EMBL/GenBank/DDBJ whole genome shotgun (WGS) entry which is preliminary data.</text>
</comment>
<dbReference type="EMBL" id="JADPMV010000001">
    <property type="protein sequence ID" value="MBS7662424.1"/>
    <property type="molecule type" value="Genomic_DNA"/>
</dbReference>
<reference evidence="1 2" key="1">
    <citation type="journal article" date="2021" name="Syst. Appl. Microbiol.">
        <title>Pseudomonas lalucatii sp. nov. isolated from Vallgornera, a karstic cave in Mallorca, Western Mediterranean.</title>
        <authorList>
            <person name="Busquets A."/>
            <person name="Mulet M."/>
            <person name="Gomila M."/>
            <person name="Garcia-Valdes E."/>
        </authorList>
    </citation>
    <scope>NUCLEOTIDE SEQUENCE [LARGE SCALE GENOMIC DNA]</scope>
    <source>
        <strain evidence="1 2">R1b54</strain>
    </source>
</reference>
<dbReference type="InterPro" id="IPR036567">
    <property type="entry name" value="RHF-like"/>
</dbReference>
<dbReference type="RefSeq" id="WP_213639725.1">
    <property type="nucleotide sequence ID" value="NZ_JADPMV010000001.1"/>
</dbReference>